<keyword evidence="2" id="KW-0479">Metal-binding</keyword>
<reference evidence="7" key="1">
    <citation type="journal article" date="2014" name="Front. Microbiol.">
        <title>High frequency of phylogenetically diverse reductive dehalogenase-homologous genes in deep subseafloor sedimentary metagenomes.</title>
        <authorList>
            <person name="Kawai M."/>
            <person name="Futagami T."/>
            <person name="Toyoda A."/>
            <person name="Takaki Y."/>
            <person name="Nishi S."/>
            <person name="Hori S."/>
            <person name="Arai W."/>
            <person name="Tsubouchi T."/>
            <person name="Morono Y."/>
            <person name="Uchiyama I."/>
            <person name="Ito T."/>
            <person name="Fujiyama A."/>
            <person name="Inagaki F."/>
            <person name="Takami H."/>
        </authorList>
    </citation>
    <scope>NUCLEOTIDE SEQUENCE</scope>
    <source>
        <strain evidence="7">Expedition CK06-06</strain>
    </source>
</reference>
<keyword evidence="5" id="KW-0456">Lyase</keyword>
<dbReference type="EMBL" id="BARS01017462">
    <property type="protein sequence ID" value="GAF97999.1"/>
    <property type="molecule type" value="Genomic_DNA"/>
</dbReference>
<sequence length="278" mass="29988">EFPTISMCEVFHNISTLIYRNLMALDTEEFISSMPFDGVVLLSTCDKNVPAQIMALATANKPAIIVTGGTRLAGYSGGQTVSCSTDTQRFRWNYLAGVVGDEEMREVEMNAFFNTCGACGVMGTANSVQSTAEALGITLPGCASIPAVYAQRIHIAEATGIKIMELVQRDIRPSDILTRPAFENAIRVLMATAGSNNLVIHLIAMARRAGVHLTLDDFDRISQQTPFITSVKPAGAYTVEELYRAGGITAVMKELEPLLDTSVMTATGKTLAENLKRV</sequence>
<organism evidence="7">
    <name type="scientific">marine sediment metagenome</name>
    <dbReference type="NCBI Taxonomy" id="412755"/>
    <lineage>
        <taxon>unclassified sequences</taxon>
        <taxon>metagenomes</taxon>
        <taxon>ecological metagenomes</taxon>
    </lineage>
</organism>
<proteinExistence type="inferred from homology"/>
<dbReference type="PANTHER" id="PTHR43183:SF1">
    <property type="entry name" value="HYPOTHETICAL DIHYDROXY-ACID DEHYDRATASE (EUROFUNG)-RELATED"/>
    <property type="match status" value="1"/>
</dbReference>
<feature type="domain" description="Dihydroxy-acid/6-phosphogluconate dehydratase N-terminal" evidence="6">
    <location>
        <begin position="6"/>
        <end position="274"/>
    </location>
</feature>
<evidence type="ECO:0000313" key="7">
    <source>
        <dbReference type="EMBL" id="GAF97999.1"/>
    </source>
</evidence>
<dbReference type="InterPro" id="IPR000581">
    <property type="entry name" value="ILV_EDD_N"/>
</dbReference>
<feature type="non-terminal residue" evidence="7">
    <location>
        <position position="278"/>
    </location>
</feature>
<dbReference type="GO" id="GO:0051536">
    <property type="term" value="F:iron-sulfur cluster binding"/>
    <property type="evidence" value="ECO:0007669"/>
    <property type="project" value="UniProtKB-KW"/>
</dbReference>
<dbReference type="GO" id="GO:0016836">
    <property type="term" value="F:hydro-lyase activity"/>
    <property type="evidence" value="ECO:0007669"/>
    <property type="project" value="UniProtKB-ARBA"/>
</dbReference>
<evidence type="ECO:0000256" key="5">
    <source>
        <dbReference type="ARBA" id="ARBA00023239"/>
    </source>
</evidence>
<evidence type="ECO:0000259" key="6">
    <source>
        <dbReference type="Pfam" id="PF00920"/>
    </source>
</evidence>
<dbReference type="InterPro" id="IPR052352">
    <property type="entry name" value="Sugar_Degrad_Dehydratases"/>
</dbReference>
<dbReference type="GO" id="GO:0046872">
    <property type="term" value="F:metal ion binding"/>
    <property type="evidence" value="ECO:0007669"/>
    <property type="project" value="UniProtKB-KW"/>
</dbReference>
<evidence type="ECO:0000256" key="1">
    <source>
        <dbReference type="ARBA" id="ARBA00006486"/>
    </source>
</evidence>
<name>X0TXM2_9ZZZZ</name>
<dbReference type="PROSITE" id="PS00886">
    <property type="entry name" value="ILVD_EDD_1"/>
    <property type="match status" value="1"/>
</dbReference>
<accession>X0TXM2</accession>
<dbReference type="SUPFAM" id="SSF143975">
    <property type="entry name" value="IlvD/EDD N-terminal domain-like"/>
    <property type="match status" value="1"/>
</dbReference>
<dbReference type="Pfam" id="PF00920">
    <property type="entry name" value="ILVD_EDD_N"/>
    <property type="match status" value="1"/>
</dbReference>
<protein>
    <recommendedName>
        <fullName evidence="6">Dihydroxy-acid/6-phosphogluconate dehydratase N-terminal domain-containing protein</fullName>
    </recommendedName>
</protein>
<dbReference type="PANTHER" id="PTHR43183">
    <property type="entry name" value="HYPOTHETICAL DIHYDROXYACID DEHYDRATASE (EUROFUNG)-RELATED"/>
    <property type="match status" value="1"/>
</dbReference>
<dbReference type="InterPro" id="IPR020558">
    <property type="entry name" value="DiOHA_6PGluconate_deHydtase_CS"/>
</dbReference>
<gene>
    <name evidence="7" type="ORF">S01H1_28557</name>
</gene>
<evidence type="ECO:0000256" key="4">
    <source>
        <dbReference type="ARBA" id="ARBA00023014"/>
    </source>
</evidence>
<keyword evidence="3" id="KW-0408">Iron</keyword>
<evidence type="ECO:0000256" key="3">
    <source>
        <dbReference type="ARBA" id="ARBA00023004"/>
    </source>
</evidence>
<evidence type="ECO:0000256" key="2">
    <source>
        <dbReference type="ARBA" id="ARBA00022723"/>
    </source>
</evidence>
<comment type="caution">
    <text evidence="7">The sequence shown here is derived from an EMBL/GenBank/DDBJ whole genome shotgun (WGS) entry which is preliminary data.</text>
</comment>
<comment type="similarity">
    <text evidence="1">Belongs to the IlvD/Edd family.</text>
</comment>
<keyword evidence="4" id="KW-0411">Iron-sulfur</keyword>
<dbReference type="InterPro" id="IPR037237">
    <property type="entry name" value="IlvD/EDD_N"/>
</dbReference>
<feature type="non-terminal residue" evidence="7">
    <location>
        <position position="1"/>
    </location>
</feature>
<dbReference type="AlphaFoldDB" id="X0TXM2"/>